<evidence type="ECO:0000256" key="9">
    <source>
        <dbReference type="ARBA" id="ARBA00023316"/>
    </source>
</evidence>
<comment type="caution">
    <text evidence="15">The sequence shown here is derived from an EMBL/GenBank/DDBJ whole genome shotgun (WGS) entry which is preliminary data.</text>
</comment>
<dbReference type="Gene3D" id="3.40.50.20">
    <property type="match status" value="1"/>
</dbReference>
<dbReference type="InterPro" id="IPR011127">
    <property type="entry name" value="Dala_Dala_lig_N"/>
</dbReference>
<evidence type="ECO:0000256" key="10">
    <source>
        <dbReference type="HAMAP-Rule" id="MF_00047"/>
    </source>
</evidence>
<evidence type="ECO:0000256" key="4">
    <source>
        <dbReference type="ARBA" id="ARBA00022598"/>
    </source>
</evidence>
<keyword evidence="12" id="KW-0479">Metal-binding</keyword>
<comment type="function">
    <text evidence="10">Cell wall formation.</text>
</comment>
<feature type="binding site" evidence="12">
    <location>
        <position position="279"/>
    </location>
    <ligand>
        <name>Mg(2+)</name>
        <dbReference type="ChEBI" id="CHEBI:18420"/>
        <label>2</label>
    </ligand>
</feature>
<evidence type="ECO:0000256" key="12">
    <source>
        <dbReference type="PIRSR" id="PIRSR039102-3"/>
    </source>
</evidence>
<feature type="active site" evidence="11">
    <location>
        <position position="18"/>
    </location>
</feature>
<evidence type="ECO:0000256" key="5">
    <source>
        <dbReference type="ARBA" id="ARBA00022741"/>
    </source>
</evidence>
<dbReference type="Gene3D" id="3.30.1490.20">
    <property type="entry name" value="ATP-grasp fold, A domain"/>
    <property type="match status" value="1"/>
</dbReference>
<dbReference type="UniPathway" id="UPA00219"/>
<feature type="binding site" evidence="12">
    <location>
        <position position="279"/>
    </location>
    <ligand>
        <name>Mg(2+)</name>
        <dbReference type="ChEBI" id="CHEBI:18420"/>
        <label>1</label>
    </ligand>
</feature>
<dbReference type="InterPro" id="IPR011095">
    <property type="entry name" value="Dala_Dala_lig_C"/>
</dbReference>
<dbReference type="InterPro" id="IPR000291">
    <property type="entry name" value="D-Ala_lig_Van_CS"/>
</dbReference>
<evidence type="ECO:0000313" key="15">
    <source>
        <dbReference type="EMBL" id="TET93397.1"/>
    </source>
</evidence>
<dbReference type="GO" id="GO:0005737">
    <property type="term" value="C:cytoplasm"/>
    <property type="evidence" value="ECO:0007669"/>
    <property type="project" value="UniProtKB-SubCell"/>
</dbReference>
<evidence type="ECO:0000256" key="7">
    <source>
        <dbReference type="ARBA" id="ARBA00022960"/>
    </source>
</evidence>
<dbReference type="PANTHER" id="PTHR23132">
    <property type="entry name" value="D-ALANINE--D-ALANINE LIGASE"/>
    <property type="match status" value="1"/>
</dbReference>
<evidence type="ECO:0000313" key="16">
    <source>
        <dbReference type="Proteomes" id="UP000316925"/>
    </source>
</evidence>
<dbReference type="EC" id="6.3.2.4" evidence="10"/>
<feature type="binding site" evidence="12">
    <location>
        <position position="266"/>
    </location>
    <ligand>
        <name>Mg(2+)</name>
        <dbReference type="ChEBI" id="CHEBI:18420"/>
        <label>1</label>
    </ligand>
</feature>
<dbReference type="PIRSF" id="PIRSF039102">
    <property type="entry name" value="Ddl/VanB"/>
    <property type="match status" value="1"/>
</dbReference>
<dbReference type="Gene3D" id="3.30.470.20">
    <property type="entry name" value="ATP-grasp fold, B domain"/>
    <property type="match status" value="1"/>
</dbReference>
<dbReference type="GO" id="GO:0005524">
    <property type="term" value="F:ATP binding"/>
    <property type="evidence" value="ECO:0007669"/>
    <property type="project" value="UniProtKB-UniRule"/>
</dbReference>
<evidence type="ECO:0000256" key="2">
    <source>
        <dbReference type="ARBA" id="ARBA00010871"/>
    </source>
</evidence>
<evidence type="ECO:0000259" key="14">
    <source>
        <dbReference type="PROSITE" id="PS50975"/>
    </source>
</evidence>
<sequence>MSLADQKIGILCGGESEEREVSLKSGQAIYKALKDEGLDVVKMDVHRKMLKKIEREKIDVAILALHGGWGEDGTIQAVCKLIGIPFTGSDVLGSALALNKVMAKKIFKSEGIPTPPWKVISQDEITREGYLDNFIKKLEEKFGFPVVLKPALQGSSVGLKVINKKMRLKSSIKESMKYGKCLLVEKYLRGTEVTVGILGLGPDLEPLPVVEIVPKRGVYDFKSKYTQGQTQYIVPARLPKKLYEKAQLLALQAFKALNLDIVARIDMLIEKNRNLYVLEANTNPGMTATSLLPKAALAAGYEFPKLLRRMIELAMKRAAQ</sequence>
<organism evidence="15 16">
    <name type="scientific">Aerophobetes bacterium</name>
    <dbReference type="NCBI Taxonomy" id="2030807"/>
    <lineage>
        <taxon>Bacteria</taxon>
        <taxon>Candidatus Aerophobota</taxon>
    </lineage>
</organism>
<dbReference type="GO" id="GO:0008716">
    <property type="term" value="F:D-alanine-D-alanine ligase activity"/>
    <property type="evidence" value="ECO:0007669"/>
    <property type="project" value="UniProtKB-UniRule"/>
</dbReference>
<feature type="binding site" evidence="12">
    <location>
        <position position="281"/>
    </location>
    <ligand>
        <name>Mg(2+)</name>
        <dbReference type="ChEBI" id="CHEBI:18420"/>
        <label>2</label>
    </ligand>
</feature>
<accession>A0A523YPJ0</accession>
<dbReference type="GO" id="GO:0071555">
    <property type="term" value="P:cell wall organization"/>
    <property type="evidence" value="ECO:0007669"/>
    <property type="project" value="UniProtKB-KW"/>
</dbReference>
<feature type="active site" evidence="11">
    <location>
        <position position="290"/>
    </location>
</feature>
<protein>
    <recommendedName>
        <fullName evidence="10">D-alanine--D-alanine ligase</fullName>
        <ecNumber evidence="10">6.3.2.4</ecNumber>
    </recommendedName>
    <alternativeName>
        <fullName evidence="10">D-Ala-D-Ala ligase</fullName>
    </alternativeName>
    <alternativeName>
        <fullName evidence="10">D-alanylalanine synthetase</fullName>
    </alternativeName>
</protein>
<dbReference type="PROSITE" id="PS50975">
    <property type="entry name" value="ATP_GRASP"/>
    <property type="match status" value="1"/>
</dbReference>
<keyword evidence="8 10" id="KW-0573">Peptidoglycan synthesis</keyword>
<dbReference type="SUPFAM" id="SSF52440">
    <property type="entry name" value="PreATP-grasp domain"/>
    <property type="match status" value="1"/>
</dbReference>
<keyword evidence="12" id="KW-0464">Manganese</keyword>
<evidence type="ECO:0000256" key="13">
    <source>
        <dbReference type="PROSITE-ProRule" id="PRU00409"/>
    </source>
</evidence>
<keyword evidence="9 10" id="KW-0961">Cell wall biogenesis/degradation</keyword>
<proteinExistence type="inferred from homology"/>
<comment type="catalytic activity">
    <reaction evidence="10">
        <text>2 D-alanine + ATP = D-alanyl-D-alanine + ADP + phosphate + H(+)</text>
        <dbReference type="Rhea" id="RHEA:11224"/>
        <dbReference type="ChEBI" id="CHEBI:15378"/>
        <dbReference type="ChEBI" id="CHEBI:30616"/>
        <dbReference type="ChEBI" id="CHEBI:43474"/>
        <dbReference type="ChEBI" id="CHEBI:57416"/>
        <dbReference type="ChEBI" id="CHEBI:57822"/>
        <dbReference type="ChEBI" id="CHEBI:456216"/>
        <dbReference type="EC" id="6.3.2.4"/>
    </reaction>
</comment>
<feature type="active site" evidence="11">
    <location>
        <position position="155"/>
    </location>
</feature>
<dbReference type="GO" id="GO:0009252">
    <property type="term" value="P:peptidoglycan biosynthetic process"/>
    <property type="evidence" value="ECO:0007669"/>
    <property type="project" value="UniProtKB-UniRule"/>
</dbReference>
<dbReference type="Proteomes" id="UP000316925">
    <property type="component" value="Unassembled WGS sequence"/>
</dbReference>
<dbReference type="SUPFAM" id="SSF56059">
    <property type="entry name" value="Glutathione synthetase ATP-binding domain-like"/>
    <property type="match status" value="1"/>
</dbReference>
<dbReference type="PROSITE" id="PS00844">
    <property type="entry name" value="DALA_DALA_LIGASE_2"/>
    <property type="match status" value="1"/>
</dbReference>
<feature type="domain" description="ATP-grasp" evidence="14">
    <location>
        <begin position="104"/>
        <end position="312"/>
    </location>
</feature>
<keyword evidence="5 13" id="KW-0547">Nucleotide-binding</keyword>
<dbReference type="AlphaFoldDB" id="A0A523YPJ0"/>
<gene>
    <name evidence="10" type="primary">ddl</name>
    <name evidence="15" type="ORF">E3J33_01920</name>
</gene>
<comment type="similarity">
    <text evidence="2 10">Belongs to the D-alanine--D-alanine ligase family.</text>
</comment>
<dbReference type="NCBIfam" id="NF002378">
    <property type="entry name" value="PRK01372.1"/>
    <property type="match status" value="1"/>
</dbReference>
<dbReference type="InterPro" id="IPR013815">
    <property type="entry name" value="ATP_grasp_subdomain_1"/>
</dbReference>
<dbReference type="GO" id="GO:0008360">
    <property type="term" value="P:regulation of cell shape"/>
    <property type="evidence" value="ECO:0007669"/>
    <property type="project" value="UniProtKB-KW"/>
</dbReference>
<comment type="subcellular location">
    <subcellularLocation>
        <location evidence="1 10">Cytoplasm</location>
    </subcellularLocation>
</comment>
<dbReference type="Pfam" id="PF07478">
    <property type="entry name" value="Dala_Dala_lig_C"/>
    <property type="match status" value="1"/>
</dbReference>
<dbReference type="GO" id="GO:0046872">
    <property type="term" value="F:metal ion binding"/>
    <property type="evidence" value="ECO:0007669"/>
    <property type="project" value="UniProtKB-KW"/>
</dbReference>
<evidence type="ECO:0000256" key="1">
    <source>
        <dbReference type="ARBA" id="ARBA00004496"/>
    </source>
</evidence>
<evidence type="ECO:0000256" key="6">
    <source>
        <dbReference type="ARBA" id="ARBA00022840"/>
    </source>
</evidence>
<comment type="cofactor">
    <cofactor evidence="12">
        <name>Mg(2+)</name>
        <dbReference type="ChEBI" id="CHEBI:18420"/>
    </cofactor>
    <cofactor evidence="12">
        <name>Mn(2+)</name>
        <dbReference type="ChEBI" id="CHEBI:29035"/>
    </cofactor>
    <text evidence="12">Binds 2 magnesium or manganese ions per subunit.</text>
</comment>
<evidence type="ECO:0000256" key="11">
    <source>
        <dbReference type="PIRSR" id="PIRSR039102-1"/>
    </source>
</evidence>
<dbReference type="PANTHER" id="PTHR23132:SF23">
    <property type="entry name" value="D-ALANINE--D-ALANINE LIGASE B"/>
    <property type="match status" value="1"/>
</dbReference>
<dbReference type="HAMAP" id="MF_00047">
    <property type="entry name" value="Dala_Dala_lig"/>
    <property type="match status" value="1"/>
</dbReference>
<keyword evidence="7 10" id="KW-0133">Cell shape</keyword>
<keyword evidence="4 10" id="KW-0436">Ligase</keyword>
<dbReference type="InterPro" id="IPR011761">
    <property type="entry name" value="ATP-grasp"/>
</dbReference>
<comment type="pathway">
    <text evidence="10">Cell wall biogenesis; peptidoglycan biosynthesis.</text>
</comment>
<dbReference type="NCBIfam" id="TIGR01205">
    <property type="entry name" value="D_ala_D_alaTIGR"/>
    <property type="match status" value="1"/>
</dbReference>
<dbReference type="PROSITE" id="PS00843">
    <property type="entry name" value="DALA_DALA_LIGASE_1"/>
    <property type="match status" value="1"/>
</dbReference>
<dbReference type="InterPro" id="IPR016185">
    <property type="entry name" value="PreATP-grasp_dom_sf"/>
</dbReference>
<evidence type="ECO:0000256" key="3">
    <source>
        <dbReference type="ARBA" id="ARBA00022490"/>
    </source>
</evidence>
<keyword evidence="6 13" id="KW-0067">ATP-binding</keyword>
<name>A0A523YPJ0_UNCAE</name>
<reference evidence="15 16" key="1">
    <citation type="submission" date="2019-03" db="EMBL/GenBank/DDBJ databases">
        <title>Metabolic potential of uncultured bacteria and archaea associated with petroleum seepage in deep-sea sediments.</title>
        <authorList>
            <person name="Dong X."/>
            <person name="Hubert C."/>
        </authorList>
    </citation>
    <scope>NUCLEOTIDE SEQUENCE [LARGE SCALE GENOMIC DNA]</scope>
    <source>
        <strain evidence="15">E29_bin28</strain>
    </source>
</reference>
<dbReference type="Pfam" id="PF01820">
    <property type="entry name" value="Dala_Dala_lig_N"/>
    <property type="match status" value="2"/>
</dbReference>
<keyword evidence="12" id="KW-0460">Magnesium</keyword>
<dbReference type="EMBL" id="SOIJ01000111">
    <property type="protein sequence ID" value="TET93397.1"/>
    <property type="molecule type" value="Genomic_DNA"/>
</dbReference>
<evidence type="ECO:0000256" key="8">
    <source>
        <dbReference type="ARBA" id="ARBA00022984"/>
    </source>
</evidence>
<keyword evidence="3 10" id="KW-0963">Cytoplasm</keyword>
<dbReference type="InterPro" id="IPR005905">
    <property type="entry name" value="D_ala_D_ala"/>
</dbReference>